<name>A0A9P4QNP6_9PLEO</name>
<gene>
    <name evidence="3" type="ORF">EJ04DRAFT_568398</name>
</gene>
<evidence type="ECO:0000256" key="1">
    <source>
        <dbReference type="ARBA" id="ARBA00022737"/>
    </source>
</evidence>
<keyword evidence="2" id="KW-0040">ANK repeat</keyword>
<protein>
    <submittedName>
        <fullName evidence="3">Ankyrin</fullName>
    </submittedName>
</protein>
<dbReference type="Gene3D" id="1.25.40.20">
    <property type="entry name" value="Ankyrin repeat-containing domain"/>
    <property type="match status" value="1"/>
</dbReference>
<proteinExistence type="predicted"/>
<dbReference type="PANTHER" id="PTHR24123">
    <property type="entry name" value="ANKYRIN REPEAT-CONTAINING"/>
    <property type="match status" value="1"/>
</dbReference>
<dbReference type="InterPro" id="IPR036770">
    <property type="entry name" value="Ankyrin_rpt-contain_sf"/>
</dbReference>
<organism evidence="3 4">
    <name type="scientific">Polyplosphaeria fusca</name>
    <dbReference type="NCBI Taxonomy" id="682080"/>
    <lineage>
        <taxon>Eukaryota</taxon>
        <taxon>Fungi</taxon>
        <taxon>Dikarya</taxon>
        <taxon>Ascomycota</taxon>
        <taxon>Pezizomycotina</taxon>
        <taxon>Dothideomycetes</taxon>
        <taxon>Pleosporomycetidae</taxon>
        <taxon>Pleosporales</taxon>
        <taxon>Tetraplosphaeriaceae</taxon>
        <taxon>Polyplosphaeria</taxon>
    </lineage>
</organism>
<dbReference type="AlphaFoldDB" id="A0A9P4QNP6"/>
<comment type="caution">
    <text evidence="3">The sequence shown here is derived from an EMBL/GenBank/DDBJ whole genome shotgun (WGS) entry which is preliminary data.</text>
</comment>
<keyword evidence="1" id="KW-0677">Repeat</keyword>
<dbReference type="SUPFAM" id="SSF48403">
    <property type="entry name" value="Ankyrin repeat"/>
    <property type="match status" value="1"/>
</dbReference>
<dbReference type="InterPro" id="IPR051165">
    <property type="entry name" value="Multifunctional_ANK_Repeat"/>
</dbReference>
<keyword evidence="4" id="KW-1185">Reference proteome</keyword>
<sequence length="457" mass="51294">MMITDLPNELFQHILLECIRVRGWKRAMRLRLVNKLFSTQIMDVIFTSKCLDDMFVDYKSERDLQRSWPPFTAAYLQHRVATENANGLPALLSLCRIANHLSEQDGPQPGPSKDSDRNLSAICDAVAKRGAIHLAFSKAYILTTLGYNIALYGAALVTGHIALAKSLDDSGKYEWYHNSLFGPHDKLVFEIGLSKTLDLHDSCVLSHIAYAARLGDINLVRSLYEDNLPFTDLIDSSFISLDSINSWFDTPSVEVFDYVMGIIDKIDCLRGCFPRQSLLQRVLHTCAYYGWVQMATKLLDMGASVEGYFKGRKRKKVRMGEGQHGKPLFCALRMGRAEVAALLIERGASVDHVLAPPISKGRTDLVKMLLDDGADPNKGSPHPLVTAVCAEHPRIFEMLLERGAEFSQKVKAECVKRAKSDGFELDLGFWESRATDFLVRYMQTSRNQYGVLDGMDD</sequence>
<accession>A0A9P4QNP6</accession>
<dbReference type="OrthoDB" id="3799861at2759"/>
<dbReference type="Proteomes" id="UP000799444">
    <property type="component" value="Unassembled WGS sequence"/>
</dbReference>
<reference evidence="3" key="1">
    <citation type="journal article" date="2020" name="Stud. Mycol.">
        <title>101 Dothideomycetes genomes: a test case for predicting lifestyles and emergence of pathogens.</title>
        <authorList>
            <person name="Haridas S."/>
            <person name="Albert R."/>
            <person name="Binder M."/>
            <person name="Bloem J."/>
            <person name="Labutti K."/>
            <person name="Salamov A."/>
            <person name="Andreopoulos B."/>
            <person name="Baker S."/>
            <person name="Barry K."/>
            <person name="Bills G."/>
            <person name="Bluhm B."/>
            <person name="Cannon C."/>
            <person name="Castanera R."/>
            <person name="Culley D."/>
            <person name="Daum C."/>
            <person name="Ezra D."/>
            <person name="Gonzalez J."/>
            <person name="Henrissat B."/>
            <person name="Kuo A."/>
            <person name="Liang C."/>
            <person name="Lipzen A."/>
            <person name="Lutzoni F."/>
            <person name="Magnuson J."/>
            <person name="Mondo S."/>
            <person name="Nolan M."/>
            <person name="Ohm R."/>
            <person name="Pangilinan J."/>
            <person name="Park H.-J."/>
            <person name="Ramirez L."/>
            <person name="Alfaro M."/>
            <person name="Sun H."/>
            <person name="Tritt A."/>
            <person name="Yoshinaga Y."/>
            <person name="Zwiers L.-H."/>
            <person name="Turgeon B."/>
            <person name="Goodwin S."/>
            <person name="Spatafora J."/>
            <person name="Crous P."/>
            <person name="Grigoriev I."/>
        </authorList>
    </citation>
    <scope>NUCLEOTIDE SEQUENCE</scope>
    <source>
        <strain evidence="3">CBS 125425</strain>
    </source>
</reference>
<evidence type="ECO:0000313" key="4">
    <source>
        <dbReference type="Proteomes" id="UP000799444"/>
    </source>
</evidence>
<dbReference type="EMBL" id="ML996237">
    <property type="protein sequence ID" value="KAF2729710.1"/>
    <property type="molecule type" value="Genomic_DNA"/>
</dbReference>
<evidence type="ECO:0000256" key="2">
    <source>
        <dbReference type="ARBA" id="ARBA00023043"/>
    </source>
</evidence>
<evidence type="ECO:0000313" key="3">
    <source>
        <dbReference type="EMBL" id="KAF2729710.1"/>
    </source>
</evidence>
<dbReference type="PANTHER" id="PTHR24123:SF33">
    <property type="entry name" value="PROTEIN HOS4"/>
    <property type="match status" value="1"/>
</dbReference>